<reference evidence="2" key="2">
    <citation type="submission" date="2023-08" db="EMBL/GenBank/DDBJ databases">
        <title>Nitrogen cycling bacteria in agricultural field soils.</title>
        <authorList>
            <person name="Jang J."/>
        </authorList>
    </citation>
    <scope>NUCLEOTIDE SEQUENCE</scope>
    <source>
        <strain evidence="2">PS3-36</strain>
    </source>
</reference>
<dbReference type="GO" id="GO:0016787">
    <property type="term" value="F:hydrolase activity"/>
    <property type="evidence" value="ECO:0007669"/>
    <property type="project" value="UniProtKB-KW"/>
</dbReference>
<dbReference type="InterPro" id="IPR036866">
    <property type="entry name" value="RibonucZ/Hydroxyglut_hydro"/>
</dbReference>
<dbReference type="InterPro" id="IPR050662">
    <property type="entry name" value="Sec-metab_biosynth-thioest"/>
</dbReference>
<dbReference type="RefSeq" id="WP_133333472.1">
    <property type="nucleotide sequence ID" value="NZ_JAVGVR010000001.1"/>
</dbReference>
<dbReference type="PANTHER" id="PTHR23131:SF4">
    <property type="entry name" value="METALLO-BETA-LACTAMASE SUPERFAMILY POTEIN"/>
    <property type="match status" value="1"/>
</dbReference>
<keyword evidence="3" id="KW-0378">Hydrolase</keyword>
<dbReference type="Proteomes" id="UP000295132">
    <property type="component" value="Unassembled WGS sequence"/>
</dbReference>
<keyword evidence="5" id="KW-1185">Reference proteome</keyword>
<comment type="caution">
    <text evidence="3">The sequence shown here is derived from an EMBL/GenBank/DDBJ whole genome shotgun (WGS) entry which is preliminary data.</text>
</comment>
<organism evidence="3 4">
    <name type="scientific">Bacillus salipaludis</name>
    <dbReference type="NCBI Taxonomy" id="2547811"/>
    <lineage>
        <taxon>Bacteria</taxon>
        <taxon>Bacillati</taxon>
        <taxon>Bacillota</taxon>
        <taxon>Bacilli</taxon>
        <taxon>Bacillales</taxon>
        <taxon>Bacillaceae</taxon>
        <taxon>Bacillus</taxon>
    </lineage>
</organism>
<dbReference type="PANTHER" id="PTHR23131">
    <property type="entry name" value="ENDORIBONUCLEASE LACTB2"/>
    <property type="match status" value="1"/>
</dbReference>
<feature type="domain" description="Metallo-beta-lactamase" evidence="1">
    <location>
        <begin position="17"/>
        <end position="228"/>
    </location>
</feature>
<dbReference type="AlphaFoldDB" id="A0A4R5VWA1"/>
<protein>
    <submittedName>
        <fullName evidence="3">MBL fold metallo-hydrolase</fullName>
    </submittedName>
</protein>
<evidence type="ECO:0000313" key="3">
    <source>
        <dbReference type="EMBL" id="TDK63130.1"/>
    </source>
</evidence>
<dbReference type="Gene3D" id="3.60.15.10">
    <property type="entry name" value="Ribonuclease Z/Hydroxyacylglutathione hydrolase-like"/>
    <property type="match status" value="1"/>
</dbReference>
<evidence type="ECO:0000313" key="5">
    <source>
        <dbReference type="Proteomes" id="UP001178888"/>
    </source>
</evidence>
<dbReference type="Pfam" id="PF00753">
    <property type="entry name" value="Lactamase_B"/>
    <property type="match status" value="1"/>
</dbReference>
<dbReference type="EMBL" id="JAVGVR010000001">
    <property type="protein sequence ID" value="MDQ6597440.1"/>
    <property type="molecule type" value="Genomic_DNA"/>
</dbReference>
<gene>
    <name evidence="3" type="ORF">E2K98_06660</name>
    <name evidence="2" type="ORF">RCG21_13915</name>
</gene>
<evidence type="ECO:0000313" key="4">
    <source>
        <dbReference type="Proteomes" id="UP000295132"/>
    </source>
</evidence>
<dbReference type="Proteomes" id="UP001178888">
    <property type="component" value="Unassembled WGS sequence"/>
</dbReference>
<dbReference type="EMBL" id="SMYO01000003">
    <property type="protein sequence ID" value="TDK63130.1"/>
    <property type="molecule type" value="Genomic_DNA"/>
</dbReference>
<dbReference type="SUPFAM" id="SSF56281">
    <property type="entry name" value="Metallo-hydrolase/oxidoreductase"/>
    <property type="match status" value="1"/>
</dbReference>
<evidence type="ECO:0000259" key="1">
    <source>
        <dbReference type="SMART" id="SM00849"/>
    </source>
</evidence>
<dbReference type="SMART" id="SM00849">
    <property type="entry name" value="Lactamase_B"/>
    <property type="match status" value="1"/>
</dbReference>
<name>A0A4R5VWA1_9BACI</name>
<accession>A0A4R5VWA1</accession>
<proteinExistence type="predicted"/>
<dbReference type="InterPro" id="IPR001279">
    <property type="entry name" value="Metallo-B-lactamas"/>
</dbReference>
<evidence type="ECO:0000313" key="2">
    <source>
        <dbReference type="EMBL" id="MDQ6597440.1"/>
    </source>
</evidence>
<reference evidence="3 4" key="1">
    <citation type="submission" date="2019-03" db="EMBL/GenBank/DDBJ databases">
        <title>Bacillus niacini sp. nov. a Nicotinate-Metabolizing Mesophile Isolated from Soil.</title>
        <authorList>
            <person name="Zhang G."/>
        </authorList>
    </citation>
    <scope>NUCLEOTIDE SEQUENCE [LARGE SCALE GENOMIC DNA]</scope>
    <source>
        <strain evidence="3 4">WN066</strain>
    </source>
</reference>
<sequence>MVRIVPLELKTLFAEGTVNSFLVIGKSVTLVDTGDPGVNSFQRLKSLVENEGITFSDLDHIVLTHIHTDHAGGIPLILKEADIPIYVHENARGPFNMGIKQFQENEGFYRTFMEECGADSKKNIIQRSYKEENWRNVSYLREGDIVPLGGVDFEVIFVPGHSQCDILLWNHDTGDTIIGDHLLKAFSVNAFIEPPINSGDKRPKPLLQYRNSLEKISKLPIKMIYPGHGEPFEDHLSKIELRLLEQENRCRQIINYLQDGDKTIFEICLKMYPQLQERTVFLGLSQIQGHLDLLEERNQVVWEKRGSVIYYHLNNY</sequence>